<comment type="caution">
    <text evidence="1">The sequence shown here is derived from an EMBL/GenBank/DDBJ whole genome shotgun (WGS) entry which is preliminary data.</text>
</comment>
<accession>A0A8T2JTB1</accession>
<proteinExistence type="predicted"/>
<dbReference type="AlphaFoldDB" id="A0A8T2JTB1"/>
<dbReference type="Proteomes" id="UP000812440">
    <property type="component" value="Chromosome 5"/>
</dbReference>
<keyword evidence="2" id="KW-1185">Reference proteome</keyword>
<dbReference type="EMBL" id="JAACNH010000004">
    <property type="protein sequence ID" value="KAG8445741.1"/>
    <property type="molecule type" value="Genomic_DNA"/>
</dbReference>
<name>A0A8T2JTB1_9PIPI</name>
<organism evidence="1 2">
    <name type="scientific">Hymenochirus boettgeri</name>
    <name type="common">Congo dwarf clawed frog</name>
    <dbReference type="NCBI Taxonomy" id="247094"/>
    <lineage>
        <taxon>Eukaryota</taxon>
        <taxon>Metazoa</taxon>
        <taxon>Chordata</taxon>
        <taxon>Craniata</taxon>
        <taxon>Vertebrata</taxon>
        <taxon>Euteleostomi</taxon>
        <taxon>Amphibia</taxon>
        <taxon>Batrachia</taxon>
        <taxon>Anura</taxon>
        <taxon>Pipoidea</taxon>
        <taxon>Pipidae</taxon>
        <taxon>Pipinae</taxon>
        <taxon>Hymenochirus</taxon>
    </lineage>
</organism>
<sequence>MGKESVQYLYNKVHASMVRHKGFNWKPPVYCSHMGFIKYRPWCQITLPCGILPQHSIAYWCTIMVFTERVGISQQQNSNVAVKYQ</sequence>
<protein>
    <submittedName>
        <fullName evidence="1">Uncharacterized protein</fullName>
    </submittedName>
</protein>
<reference evidence="1" key="1">
    <citation type="thesis" date="2020" institute="ProQuest LLC" country="789 East Eisenhower Parkway, Ann Arbor, MI, USA">
        <title>Comparative Genomics and Chromosome Evolution.</title>
        <authorList>
            <person name="Mudd A.B."/>
        </authorList>
    </citation>
    <scope>NUCLEOTIDE SEQUENCE</scope>
    <source>
        <strain evidence="1">Female2</strain>
        <tissue evidence="1">Blood</tissue>
    </source>
</reference>
<evidence type="ECO:0000313" key="2">
    <source>
        <dbReference type="Proteomes" id="UP000812440"/>
    </source>
</evidence>
<evidence type="ECO:0000313" key="1">
    <source>
        <dbReference type="EMBL" id="KAG8445741.1"/>
    </source>
</evidence>
<gene>
    <name evidence="1" type="ORF">GDO86_010504</name>
</gene>